<keyword evidence="2" id="KW-0812">Transmembrane</keyword>
<sequence>MSVRDTNGFSSPSQRTSKQPLRGFSGLMETFTSGTAAFTAFSSLFARVLNAPQLLQASMTSTLPEETGALSGSAAGWAIFLATLAAGAGFLAGGTSAGSAAFAERLPTVAEREDCRRPSAGGSSAFDFLGGI</sequence>
<evidence type="ECO:0000256" key="1">
    <source>
        <dbReference type="SAM" id="MobiDB-lite"/>
    </source>
</evidence>
<keyword evidence="2" id="KW-1133">Transmembrane helix</keyword>
<proteinExistence type="predicted"/>
<organism evidence="3">
    <name type="scientific">Tetraselmis chuii</name>
    <dbReference type="NCBI Taxonomy" id="63592"/>
    <lineage>
        <taxon>Eukaryota</taxon>
        <taxon>Viridiplantae</taxon>
        <taxon>Chlorophyta</taxon>
        <taxon>core chlorophytes</taxon>
        <taxon>Chlorodendrophyceae</taxon>
        <taxon>Chlorodendrales</taxon>
        <taxon>Chlorodendraceae</taxon>
        <taxon>Tetraselmis</taxon>
    </lineage>
</organism>
<protein>
    <submittedName>
        <fullName evidence="3">Uncharacterized protein</fullName>
    </submittedName>
</protein>
<accession>A0A7S1SMR3</accession>
<dbReference type="AlphaFoldDB" id="A0A7S1SMR3"/>
<keyword evidence="2" id="KW-0472">Membrane</keyword>
<evidence type="ECO:0000313" key="3">
    <source>
        <dbReference type="EMBL" id="CAD9203519.1"/>
    </source>
</evidence>
<gene>
    <name evidence="3" type="ORF">TCHU04912_LOCUS5754</name>
</gene>
<feature type="region of interest" description="Disordered" evidence="1">
    <location>
        <begin position="1"/>
        <end position="21"/>
    </location>
</feature>
<evidence type="ECO:0000256" key="2">
    <source>
        <dbReference type="SAM" id="Phobius"/>
    </source>
</evidence>
<name>A0A7S1SMR3_9CHLO</name>
<feature type="transmembrane region" description="Helical" evidence="2">
    <location>
        <begin position="69"/>
        <end position="92"/>
    </location>
</feature>
<feature type="compositionally biased region" description="Polar residues" evidence="1">
    <location>
        <begin position="1"/>
        <end position="19"/>
    </location>
</feature>
<reference evidence="3" key="1">
    <citation type="submission" date="2021-01" db="EMBL/GenBank/DDBJ databases">
        <authorList>
            <person name="Corre E."/>
            <person name="Pelletier E."/>
            <person name="Niang G."/>
            <person name="Scheremetjew M."/>
            <person name="Finn R."/>
            <person name="Kale V."/>
            <person name="Holt S."/>
            <person name="Cochrane G."/>
            <person name="Meng A."/>
            <person name="Brown T."/>
            <person name="Cohen L."/>
        </authorList>
    </citation>
    <scope>NUCLEOTIDE SEQUENCE</scope>
    <source>
        <strain evidence="3">PLY429</strain>
    </source>
</reference>
<dbReference type="EMBL" id="HBGG01011319">
    <property type="protein sequence ID" value="CAD9203519.1"/>
    <property type="molecule type" value="Transcribed_RNA"/>
</dbReference>
<feature type="transmembrane region" description="Helical" evidence="2">
    <location>
        <begin position="21"/>
        <end position="49"/>
    </location>
</feature>